<protein>
    <submittedName>
        <fullName evidence="7">TetR/AcrR family transcriptional regulator</fullName>
    </submittedName>
</protein>
<evidence type="ECO:0000256" key="1">
    <source>
        <dbReference type="ARBA" id="ARBA00022491"/>
    </source>
</evidence>
<evidence type="ECO:0000256" key="4">
    <source>
        <dbReference type="ARBA" id="ARBA00023163"/>
    </source>
</evidence>
<dbReference type="InterPro" id="IPR036271">
    <property type="entry name" value="Tet_transcr_reg_TetR-rel_C_sf"/>
</dbReference>
<dbReference type="InterPro" id="IPR001647">
    <property type="entry name" value="HTH_TetR"/>
</dbReference>
<dbReference type="PANTHER" id="PTHR30055">
    <property type="entry name" value="HTH-TYPE TRANSCRIPTIONAL REGULATOR RUTR"/>
    <property type="match status" value="1"/>
</dbReference>
<evidence type="ECO:0000256" key="2">
    <source>
        <dbReference type="ARBA" id="ARBA00023015"/>
    </source>
</evidence>
<feature type="DNA-binding region" description="H-T-H motif" evidence="5">
    <location>
        <begin position="29"/>
        <end position="48"/>
    </location>
</feature>
<keyword evidence="4" id="KW-0804">Transcription</keyword>
<comment type="caution">
    <text evidence="7">The sequence shown here is derived from an EMBL/GenBank/DDBJ whole genome shotgun (WGS) entry which is preliminary data.</text>
</comment>
<dbReference type="SUPFAM" id="SSF46689">
    <property type="entry name" value="Homeodomain-like"/>
    <property type="match status" value="1"/>
</dbReference>
<sequence>MARSGKNTADLIRETATELFFEKGYAGTSLREVAAGVGLQIGSLYNHIASKEDLLQQVMGGVIDDLVREQGRAMAVPGDAVEKLRSAIDCHVRFHATRAAEVFIGNFNLIALSEGARSQVIEKRNTYERNFQTLIEEAGKAGLVDIIDARLHTFSIVGMGSHIAGWYRPGGRLSLDDIAEKYTIFALRELNVHDADERVLEARGRR</sequence>
<evidence type="ECO:0000259" key="6">
    <source>
        <dbReference type="PROSITE" id="PS50977"/>
    </source>
</evidence>
<dbReference type="PROSITE" id="PS50977">
    <property type="entry name" value="HTH_TETR_2"/>
    <property type="match status" value="1"/>
</dbReference>
<keyword evidence="2" id="KW-0805">Transcription regulation</keyword>
<name>A0ABW1QEJ1_9CORY</name>
<accession>A0ABW1QEJ1</accession>
<dbReference type="InterPro" id="IPR041490">
    <property type="entry name" value="KstR2_TetR_C"/>
</dbReference>
<keyword evidence="3 5" id="KW-0238">DNA-binding</keyword>
<proteinExistence type="predicted"/>
<dbReference type="SUPFAM" id="SSF48498">
    <property type="entry name" value="Tetracyclin repressor-like, C-terminal domain"/>
    <property type="match status" value="1"/>
</dbReference>
<dbReference type="Pfam" id="PF00440">
    <property type="entry name" value="TetR_N"/>
    <property type="match status" value="1"/>
</dbReference>
<evidence type="ECO:0000313" key="7">
    <source>
        <dbReference type="EMBL" id="MFC6147010.1"/>
    </source>
</evidence>
<dbReference type="PRINTS" id="PR00455">
    <property type="entry name" value="HTHTETR"/>
</dbReference>
<dbReference type="Pfam" id="PF17932">
    <property type="entry name" value="TetR_C_24"/>
    <property type="match status" value="1"/>
</dbReference>
<dbReference type="Proteomes" id="UP001596244">
    <property type="component" value="Unassembled WGS sequence"/>
</dbReference>
<dbReference type="InterPro" id="IPR009057">
    <property type="entry name" value="Homeodomain-like_sf"/>
</dbReference>
<dbReference type="EMBL" id="JBHSQE010000009">
    <property type="protein sequence ID" value="MFC6147010.1"/>
    <property type="molecule type" value="Genomic_DNA"/>
</dbReference>
<keyword evidence="1" id="KW-0678">Repressor</keyword>
<organism evidence="7 8">
    <name type="scientific">Corynebacterium nasicanis</name>
    <dbReference type="NCBI Taxonomy" id="1448267"/>
    <lineage>
        <taxon>Bacteria</taxon>
        <taxon>Bacillati</taxon>
        <taxon>Actinomycetota</taxon>
        <taxon>Actinomycetes</taxon>
        <taxon>Mycobacteriales</taxon>
        <taxon>Corynebacteriaceae</taxon>
        <taxon>Corynebacterium</taxon>
    </lineage>
</organism>
<feature type="domain" description="HTH tetR-type" evidence="6">
    <location>
        <begin position="6"/>
        <end position="66"/>
    </location>
</feature>
<gene>
    <name evidence="7" type="ORF">ACFPUZ_09355</name>
</gene>
<dbReference type="Gene3D" id="1.10.357.10">
    <property type="entry name" value="Tetracycline Repressor, domain 2"/>
    <property type="match status" value="1"/>
</dbReference>
<dbReference type="RefSeq" id="WP_377001650.1">
    <property type="nucleotide sequence ID" value="NZ_JBHSQE010000009.1"/>
</dbReference>
<reference evidence="8" key="1">
    <citation type="journal article" date="2019" name="Int. J. Syst. Evol. Microbiol.">
        <title>The Global Catalogue of Microorganisms (GCM) 10K type strain sequencing project: providing services to taxonomists for standard genome sequencing and annotation.</title>
        <authorList>
            <consortium name="The Broad Institute Genomics Platform"/>
            <consortium name="The Broad Institute Genome Sequencing Center for Infectious Disease"/>
            <person name="Wu L."/>
            <person name="Ma J."/>
        </authorList>
    </citation>
    <scope>NUCLEOTIDE SEQUENCE [LARGE SCALE GENOMIC DNA]</scope>
    <source>
        <strain evidence="8">CCUG 51943</strain>
    </source>
</reference>
<dbReference type="PANTHER" id="PTHR30055:SF175">
    <property type="entry name" value="HTH-TYPE TRANSCRIPTIONAL REPRESSOR KSTR2"/>
    <property type="match status" value="1"/>
</dbReference>
<dbReference type="InterPro" id="IPR050109">
    <property type="entry name" value="HTH-type_TetR-like_transc_reg"/>
</dbReference>
<evidence type="ECO:0000256" key="5">
    <source>
        <dbReference type="PROSITE-ProRule" id="PRU00335"/>
    </source>
</evidence>
<keyword evidence="8" id="KW-1185">Reference proteome</keyword>
<evidence type="ECO:0000256" key="3">
    <source>
        <dbReference type="ARBA" id="ARBA00023125"/>
    </source>
</evidence>
<evidence type="ECO:0000313" key="8">
    <source>
        <dbReference type="Proteomes" id="UP001596244"/>
    </source>
</evidence>